<dbReference type="Pfam" id="PF04299">
    <property type="entry name" value="FMN_bind_2"/>
    <property type="match status" value="1"/>
</dbReference>
<evidence type="ECO:0000313" key="2">
    <source>
        <dbReference type="Proteomes" id="UP001142810"/>
    </source>
</evidence>
<dbReference type="EMBL" id="JAPFRD010000013">
    <property type="protein sequence ID" value="MCW8109757.1"/>
    <property type="molecule type" value="Genomic_DNA"/>
</dbReference>
<comment type="caution">
    <text evidence="1">The sequence shown here is derived from an EMBL/GenBank/DDBJ whole genome shotgun (WGS) entry which is preliminary data.</text>
</comment>
<dbReference type="InterPro" id="IPR012349">
    <property type="entry name" value="Split_barrel_FMN-bd"/>
</dbReference>
<dbReference type="PANTHER" id="PTHR35802">
    <property type="entry name" value="PROTEASE SYNTHASE AND SPORULATION PROTEIN PAI 2"/>
    <property type="match status" value="1"/>
</dbReference>
<protein>
    <submittedName>
        <fullName evidence="1">FMN-binding negative transcriptional regulator</fullName>
    </submittedName>
</protein>
<keyword evidence="2" id="KW-1185">Reference proteome</keyword>
<accession>A0ABT3PAG3</accession>
<dbReference type="InterPro" id="IPR007396">
    <property type="entry name" value="TR_PAI2-type"/>
</dbReference>
<proteinExistence type="predicted"/>
<dbReference type="Proteomes" id="UP001142810">
    <property type="component" value="Unassembled WGS sequence"/>
</dbReference>
<dbReference type="RefSeq" id="WP_265618618.1">
    <property type="nucleotide sequence ID" value="NZ_JAPFRD010000013.1"/>
</dbReference>
<dbReference type="PIRSF" id="PIRSF010372">
    <property type="entry name" value="PaiB"/>
    <property type="match status" value="1"/>
</dbReference>
<name>A0ABT3PAG3_9ALTE</name>
<evidence type="ECO:0000313" key="1">
    <source>
        <dbReference type="EMBL" id="MCW8109757.1"/>
    </source>
</evidence>
<dbReference type="Gene3D" id="2.30.110.10">
    <property type="entry name" value="Electron Transport, Fmn-binding Protein, Chain A"/>
    <property type="match status" value="1"/>
</dbReference>
<reference evidence="1" key="1">
    <citation type="submission" date="2022-11" db="EMBL/GenBank/DDBJ databases">
        <title>Alteromonas sp. nov., isolated from sea water of the Qingdao.</title>
        <authorList>
            <person name="Wang Q."/>
        </authorList>
    </citation>
    <scope>NUCLEOTIDE SEQUENCE</scope>
    <source>
        <strain evidence="1">ASW11-7</strain>
    </source>
</reference>
<gene>
    <name evidence="1" type="ORF">OPS25_14720</name>
</gene>
<dbReference type="PANTHER" id="PTHR35802:SF1">
    <property type="entry name" value="PROTEASE SYNTHASE AND SPORULATION PROTEIN PAI 2"/>
    <property type="match status" value="1"/>
</dbReference>
<sequence>MHVPIKEKMDDRQAIQTFIHQYGFALIVSPTLEATHLPLQLKPDEGQHGVLYGHIARENAHSGFTEGDPILAVFTGPHSYISPTWYASPVAVPTWNYSAVHCHGVIKKLSPQETLTQVKQLIAQYEPSLLDDHERMPEKYQQGLLKGIIGFKIIIERIEAREKLGQHKKPADQAGVFAALSQSKHPDALALASYMHKRELGTGN</sequence>
<organism evidence="1 2">
    <name type="scientific">Alteromonas aquimaris</name>
    <dbReference type="NCBI Taxonomy" id="2998417"/>
    <lineage>
        <taxon>Bacteria</taxon>
        <taxon>Pseudomonadati</taxon>
        <taxon>Pseudomonadota</taxon>
        <taxon>Gammaproteobacteria</taxon>
        <taxon>Alteromonadales</taxon>
        <taxon>Alteromonadaceae</taxon>
        <taxon>Alteromonas/Salinimonas group</taxon>
        <taxon>Alteromonas</taxon>
    </lineage>
</organism>
<dbReference type="SUPFAM" id="SSF50475">
    <property type="entry name" value="FMN-binding split barrel"/>
    <property type="match status" value="1"/>
</dbReference>